<accession>A0A8S4QNS1</accession>
<sequence>MLVRAAHTGSAAVGIVHTRQTYQKQRTNRCGRLFINIETIERDAINTAQGELESPEPSRPQPHLPRGRAAWDRGYTVHWTADEKQRLRWHKPRLRSERTTRPAGSDRVCGVRSAALAVTSHTAFDSWRTRDRVAYGIRGGATGTGSERGSI</sequence>
<reference evidence="2" key="1">
    <citation type="submission" date="2022-03" db="EMBL/GenBank/DDBJ databases">
        <authorList>
            <person name="Lindestad O."/>
        </authorList>
    </citation>
    <scope>NUCLEOTIDE SEQUENCE</scope>
</reference>
<feature type="region of interest" description="Disordered" evidence="1">
    <location>
        <begin position="47"/>
        <end position="69"/>
    </location>
</feature>
<proteinExistence type="predicted"/>
<comment type="caution">
    <text evidence="2">The sequence shown here is derived from an EMBL/GenBank/DDBJ whole genome shotgun (WGS) entry which is preliminary data.</text>
</comment>
<dbReference type="EMBL" id="CAKXAJ010014438">
    <property type="protein sequence ID" value="CAH2216208.1"/>
    <property type="molecule type" value="Genomic_DNA"/>
</dbReference>
<dbReference type="AlphaFoldDB" id="A0A8S4QNS1"/>
<gene>
    <name evidence="2" type="primary">jg2096</name>
    <name evidence="2" type="ORF">PAEG_LOCUS4266</name>
</gene>
<keyword evidence="3" id="KW-1185">Reference proteome</keyword>
<name>A0A8S4QNS1_9NEOP</name>
<organism evidence="2 3">
    <name type="scientific">Pararge aegeria aegeria</name>
    <dbReference type="NCBI Taxonomy" id="348720"/>
    <lineage>
        <taxon>Eukaryota</taxon>
        <taxon>Metazoa</taxon>
        <taxon>Ecdysozoa</taxon>
        <taxon>Arthropoda</taxon>
        <taxon>Hexapoda</taxon>
        <taxon>Insecta</taxon>
        <taxon>Pterygota</taxon>
        <taxon>Neoptera</taxon>
        <taxon>Endopterygota</taxon>
        <taxon>Lepidoptera</taxon>
        <taxon>Glossata</taxon>
        <taxon>Ditrysia</taxon>
        <taxon>Papilionoidea</taxon>
        <taxon>Nymphalidae</taxon>
        <taxon>Satyrinae</taxon>
        <taxon>Satyrini</taxon>
        <taxon>Parargina</taxon>
        <taxon>Pararge</taxon>
    </lineage>
</organism>
<protein>
    <submittedName>
        <fullName evidence="2">Jg2096 protein</fullName>
    </submittedName>
</protein>
<evidence type="ECO:0000313" key="2">
    <source>
        <dbReference type="EMBL" id="CAH2216208.1"/>
    </source>
</evidence>
<evidence type="ECO:0000256" key="1">
    <source>
        <dbReference type="SAM" id="MobiDB-lite"/>
    </source>
</evidence>
<dbReference type="Proteomes" id="UP000838756">
    <property type="component" value="Unassembled WGS sequence"/>
</dbReference>
<evidence type="ECO:0000313" key="3">
    <source>
        <dbReference type="Proteomes" id="UP000838756"/>
    </source>
</evidence>